<gene>
    <name evidence="2" type="ORF">PTTG_01996</name>
</gene>
<feature type="region of interest" description="Disordered" evidence="1">
    <location>
        <begin position="238"/>
        <end position="412"/>
    </location>
</feature>
<dbReference type="EMBL" id="ADAS02000092">
    <property type="protein sequence ID" value="OAV90888.1"/>
    <property type="molecule type" value="Genomic_DNA"/>
</dbReference>
<dbReference type="Proteomes" id="UP000005240">
    <property type="component" value="Unassembled WGS sequence"/>
</dbReference>
<organism evidence="2">
    <name type="scientific">Puccinia triticina (isolate 1-1 / race 1 (BBBD))</name>
    <name type="common">Brown leaf rust fungus</name>
    <dbReference type="NCBI Taxonomy" id="630390"/>
    <lineage>
        <taxon>Eukaryota</taxon>
        <taxon>Fungi</taxon>
        <taxon>Dikarya</taxon>
        <taxon>Basidiomycota</taxon>
        <taxon>Pucciniomycotina</taxon>
        <taxon>Pucciniomycetes</taxon>
        <taxon>Pucciniales</taxon>
        <taxon>Pucciniaceae</taxon>
        <taxon>Puccinia</taxon>
    </lineage>
</organism>
<proteinExistence type="predicted"/>
<dbReference type="InterPro" id="IPR011333">
    <property type="entry name" value="SKP1/BTB/POZ_sf"/>
</dbReference>
<name>A0A180GEL1_PUCT1</name>
<evidence type="ECO:0000256" key="1">
    <source>
        <dbReference type="SAM" id="MobiDB-lite"/>
    </source>
</evidence>
<feature type="region of interest" description="Disordered" evidence="1">
    <location>
        <begin position="162"/>
        <end position="223"/>
    </location>
</feature>
<dbReference type="AlphaFoldDB" id="A0A180GEL1"/>
<dbReference type="OrthoDB" id="6359816at2759"/>
<reference evidence="3 4" key="3">
    <citation type="journal article" date="2017" name="G3 (Bethesda)">
        <title>Comparative analysis highlights variable genome content of wheat rusts and divergence of the mating loci.</title>
        <authorList>
            <person name="Cuomo C.A."/>
            <person name="Bakkeren G."/>
            <person name="Khalil H.B."/>
            <person name="Panwar V."/>
            <person name="Joly D."/>
            <person name="Linning R."/>
            <person name="Sakthikumar S."/>
            <person name="Song X."/>
            <person name="Adiconis X."/>
            <person name="Fan L."/>
            <person name="Goldberg J.M."/>
            <person name="Levin J.Z."/>
            <person name="Young S."/>
            <person name="Zeng Q."/>
            <person name="Anikster Y."/>
            <person name="Bruce M."/>
            <person name="Wang M."/>
            <person name="Yin C."/>
            <person name="McCallum B."/>
            <person name="Szabo L.J."/>
            <person name="Hulbert S."/>
            <person name="Chen X."/>
            <person name="Fellers J.P."/>
        </authorList>
    </citation>
    <scope>NUCLEOTIDE SEQUENCE</scope>
    <source>
        <strain evidence="4">Isolate 1-1 / race 1 (BBBD)</strain>
        <strain evidence="3">isolate 1-1 / race 1 (BBBD)</strain>
    </source>
</reference>
<evidence type="ECO:0000313" key="2">
    <source>
        <dbReference type="EMBL" id="OAV90888.1"/>
    </source>
</evidence>
<reference evidence="2" key="2">
    <citation type="submission" date="2016-05" db="EMBL/GenBank/DDBJ databases">
        <title>Comparative analysis highlights variable genome content of wheat rusts and divergence of the mating loci.</title>
        <authorList>
            <person name="Cuomo C.A."/>
            <person name="Bakkeren G."/>
            <person name="Szabo L."/>
            <person name="Khalil H."/>
            <person name="Joly D."/>
            <person name="Goldberg J."/>
            <person name="Young S."/>
            <person name="Zeng Q."/>
            <person name="Fellers J."/>
        </authorList>
    </citation>
    <scope>NUCLEOTIDE SEQUENCE [LARGE SCALE GENOMIC DNA]</scope>
    <source>
        <strain evidence="2">1-1 BBBD Race 1</strain>
    </source>
</reference>
<feature type="compositionally biased region" description="Polar residues" evidence="1">
    <location>
        <begin position="285"/>
        <end position="303"/>
    </location>
</feature>
<dbReference type="Gene3D" id="3.30.710.10">
    <property type="entry name" value="Potassium Channel Kv1.1, Chain A"/>
    <property type="match status" value="1"/>
</dbReference>
<dbReference type="VEuPathDB" id="FungiDB:PTTG_01996"/>
<reference evidence="3" key="4">
    <citation type="submission" date="2025-05" db="UniProtKB">
        <authorList>
            <consortium name="EnsemblFungi"/>
        </authorList>
    </citation>
    <scope>IDENTIFICATION</scope>
    <source>
        <strain evidence="3">isolate 1-1 / race 1 (BBBD)</strain>
    </source>
</reference>
<sequence>MAARDRARTREHCPADGGLMAQLRARAALRVKPHHPPLPVSVFLWESPPLGARYKITFLVRLEADGQEAVGFRFDDTVSESPRQIAWGGMVGTPQSPRCFLDGSQTFLTDSAAKPIERCRRGWHVRIGKVSQIVSLFENTPDSLLIKLSLRKIHAGTHITNLLSQPQPPVSLQAEKPLQSDLRSSRNTPSSSPTKTHQKHWGSASKLQLLPHPNPHILPVKSPITPPLLLHSSCKDYTTQEAPRRFQSSPSPSNISPHPTNQIAHRPSHHHISAAAAASTPLKPTWTTNLPRSVQPSPKSSVSARPKTPNVPSYNVPAVQTSPKVLSASSATYKTPPRAPTSSDRDGRFLEASLSASLPGSSERHQKPDPDDISNLAPEISPSTKLNTPMAKITPPSPNPPAATQVDLSQSKPSLSALSTPTALETALSTGSHTFFVPNAQQETPPEMVCFLFPPNANRASERRLYVPHSALIKVEYFKQAALESPNPTLSIDTSRSKLSPPFQIVKHGLLAFLRFIPGLAFQLHRRLAPSPTAEVPATDVQNNNRVLSISLDAMSRIGLGLVTLAYSSCLDAMKLLFDESCKVMDALIPQPQVDATRAGGTTTAMKILFTIRVGLGEICHAALTIQKYLTELGCVFGDDSDDELESENVADDVQAPSIQPKVTFTINHIAYPTLCGVADYLQYGAIKFAPLHSNFVVRKASACTLSQDDSRTVPLGQEFSSQRRAYIHSHSRCIALHGFSNPQVRLTPCNPASIYALASRLRLEELKSLANRQIMHELSPINIFRMLKTASSHNHKQLY</sequence>
<evidence type="ECO:0000313" key="4">
    <source>
        <dbReference type="Proteomes" id="UP000005240"/>
    </source>
</evidence>
<accession>A0A180GEL1</accession>
<protein>
    <submittedName>
        <fullName evidence="2 3">Uncharacterized protein</fullName>
    </submittedName>
</protein>
<evidence type="ECO:0000313" key="3">
    <source>
        <dbReference type="EnsemblFungi" id="PTTG_01996-t43_2-p1"/>
    </source>
</evidence>
<feature type="compositionally biased region" description="Low complexity" evidence="1">
    <location>
        <begin position="185"/>
        <end position="194"/>
    </location>
</feature>
<reference evidence="2" key="1">
    <citation type="submission" date="2009-11" db="EMBL/GenBank/DDBJ databases">
        <authorList>
            <consortium name="The Broad Institute Genome Sequencing Platform"/>
            <person name="Ward D."/>
            <person name="Feldgarden M."/>
            <person name="Earl A."/>
            <person name="Young S.K."/>
            <person name="Zeng Q."/>
            <person name="Koehrsen M."/>
            <person name="Alvarado L."/>
            <person name="Berlin A."/>
            <person name="Bochicchio J."/>
            <person name="Borenstein D."/>
            <person name="Chapman S.B."/>
            <person name="Chen Z."/>
            <person name="Engels R."/>
            <person name="Freedman E."/>
            <person name="Gellesch M."/>
            <person name="Goldberg J."/>
            <person name="Griggs A."/>
            <person name="Gujja S."/>
            <person name="Heilman E."/>
            <person name="Heiman D."/>
            <person name="Hepburn T."/>
            <person name="Howarth C."/>
            <person name="Jen D."/>
            <person name="Larson L."/>
            <person name="Lewis B."/>
            <person name="Mehta T."/>
            <person name="Park D."/>
            <person name="Pearson M."/>
            <person name="Roberts A."/>
            <person name="Saif S."/>
            <person name="Shea T."/>
            <person name="Shenoy N."/>
            <person name="Sisk P."/>
            <person name="Stolte C."/>
            <person name="Sykes S."/>
            <person name="Thomson T."/>
            <person name="Walk T."/>
            <person name="White J."/>
            <person name="Yandava C."/>
            <person name="Izard J."/>
            <person name="Baranova O.V."/>
            <person name="Blanton J.M."/>
            <person name="Tanner A.C."/>
            <person name="Dewhirst F.E."/>
            <person name="Haas B."/>
            <person name="Nusbaum C."/>
            <person name="Birren B."/>
        </authorList>
    </citation>
    <scope>NUCLEOTIDE SEQUENCE [LARGE SCALE GENOMIC DNA]</scope>
    <source>
        <strain evidence="2">1-1 BBBD Race 1</strain>
    </source>
</reference>
<feature type="compositionally biased region" description="Polar residues" evidence="1">
    <location>
        <begin position="310"/>
        <end position="333"/>
    </location>
</feature>
<feature type="compositionally biased region" description="Low complexity" evidence="1">
    <location>
        <begin position="248"/>
        <end position="259"/>
    </location>
</feature>
<dbReference type="EnsemblFungi" id="PTTG_01996-t43_2">
    <property type="protein sequence ID" value="PTTG_01996-t43_2-p1"/>
    <property type="gene ID" value="PTTG_01996"/>
</dbReference>
<dbReference type="STRING" id="630390.A0A180GEL1"/>
<keyword evidence="4" id="KW-1185">Reference proteome</keyword>